<evidence type="ECO:0000313" key="2">
    <source>
        <dbReference type="Proteomes" id="UP001218788"/>
    </source>
</evidence>
<sequence length="266" mass="31687">MDYTARQLDEFFALETSNKHHDARAEGRVRFGWEPRTTSLAEQDFRFRIRVTLPALEDRVDLLLSDDDSFNQDDSIRAARDSVDDAQNSATLALRYQEQKDSPLSYRIGAGRRGQLFVKSEYEQRYAFTDTVSIDYDAELYYYTRDELGAELGLNFAFSLADDNYLRFKNRYFYRDRFNDWFWRHEVQLLRPVSPDSAVLFRLVTNGVSRPNHQLGEVYTSARWRTNYLRSWLFFELEPFVIWLREEDFNPSFGVALRFEFYYGKT</sequence>
<keyword evidence="2" id="KW-1185">Reference proteome</keyword>
<dbReference type="RefSeq" id="WP_273641958.1">
    <property type="nucleotide sequence ID" value="NZ_JAQQXP010000002.1"/>
</dbReference>
<accession>A0ABT5L8D4</accession>
<proteinExistence type="predicted"/>
<organism evidence="1 2">
    <name type="scientific">Alteromonas gilva</name>
    <dbReference type="NCBI Taxonomy" id="2987522"/>
    <lineage>
        <taxon>Bacteria</taxon>
        <taxon>Pseudomonadati</taxon>
        <taxon>Pseudomonadota</taxon>
        <taxon>Gammaproteobacteria</taxon>
        <taxon>Alteromonadales</taxon>
        <taxon>Alteromonadaceae</taxon>
        <taxon>Alteromonas/Salinimonas group</taxon>
        <taxon>Alteromonas</taxon>
    </lineage>
</organism>
<comment type="caution">
    <text evidence="1">The sequence shown here is derived from an EMBL/GenBank/DDBJ whole genome shotgun (WGS) entry which is preliminary data.</text>
</comment>
<evidence type="ECO:0000313" key="1">
    <source>
        <dbReference type="EMBL" id="MDC8832162.1"/>
    </source>
</evidence>
<name>A0ABT5L8D4_9ALTE</name>
<dbReference type="Proteomes" id="UP001218788">
    <property type="component" value="Unassembled WGS sequence"/>
</dbReference>
<dbReference type="EMBL" id="JAQQXP010000002">
    <property type="protein sequence ID" value="MDC8832162.1"/>
    <property type="molecule type" value="Genomic_DNA"/>
</dbReference>
<protein>
    <submittedName>
        <fullName evidence="1">Uncharacterized protein</fullName>
    </submittedName>
</protein>
<reference evidence="1 2" key="1">
    <citation type="submission" date="2022-10" db="EMBL/GenBank/DDBJ databases">
        <title>Alteromonas sp. chi3 Genome sequencing.</title>
        <authorList>
            <person name="Park S."/>
        </authorList>
    </citation>
    <scope>NUCLEOTIDE SEQUENCE [LARGE SCALE GENOMIC DNA]</scope>
    <source>
        <strain evidence="2">chi3</strain>
    </source>
</reference>
<gene>
    <name evidence="1" type="ORF">OIK42_15490</name>
</gene>